<organism evidence="1 2">
    <name type="scientific">Trichinella patagoniensis</name>
    <dbReference type="NCBI Taxonomy" id="990121"/>
    <lineage>
        <taxon>Eukaryota</taxon>
        <taxon>Metazoa</taxon>
        <taxon>Ecdysozoa</taxon>
        <taxon>Nematoda</taxon>
        <taxon>Enoplea</taxon>
        <taxon>Dorylaimia</taxon>
        <taxon>Trichinellida</taxon>
        <taxon>Trichinellidae</taxon>
        <taxon>Trichinella</taxon>
    </lineage>
</organism>
<protein>
    <submittedName>
        <fullName evidence="1">Uncharacterized protein</fullName>
    </submittedName>
</protein>
<evidence type="ECO:0000313" key="1">
    <source>
        <dbReference type="EMBL" id="KRY14916.1"/>
    </source>
</evidence>
<accession>A0A0V0ZRB3</accession>
<comment type="caution">
    <text evidence="1">The sequence shown here is derived from an EMBL/GenBank/DDBJ whole genome shotgun (WGS) entry which is preliminary data.</text>
</comment>
<dbReference type="AlphaFoldDB" id="A0A0V0ZRB3"/>
<dbReference type="EMBL" id="JYDQ01000106">
    <property type="protein sequence ID" value="KRY14916.1"/>
    <property type="molecule type" value="Genomic_DNA"/>
</dbReference>
<proteinExistence type="predicted"/>
<evidence type="ECO:0000313" key="2">
    <source>
        <dbReference type="Proteomes" id="UP000054783"/>
    </source>
</evidence>
<dbReference type="Proteomes" id="UP000054783">
    <property type="component" value="Unassembled WGS sequence"/>
</dbReference>
<name>A0A0V0ZRB3_9BILA</name>
<dbReference type="OrthoDB" id="10323984at2759"/>
<reference evidence="1 2" key="1">
    <citation type="submission" date="2015-01" db="EMBL/GenBank/DDBJ databases">
        <title>Evolution of Trichinella species and genotypes.</title>
        <authorList>
            <person name="Korhonen P.K."/>
            <person name="Edoardo P."/>
            <person name="Giuseppe L.R."/>
            <person name="Gasser R.B."/>
        </authorList>
    </citation>
    <scope>NUCLEOTIDE SEQUENCE [LARGE SCALE GENOMIC DNA]</scope>
    <source>
        <strain evidence="1">ISS2496</strain>
    </source>
</reference>
<gene>
    <name evidence="1" type="ORF">T12_7883</name>
</gene>
<sequence length="117" mass="12713">MRIMTGWMDGWSGISIAATTAAMSRIGRRKLFSDPTGHFILLARHLLAIPIGPLDSMTDRDAPLLKLRHHADCDVFKWIGGRNWGVVQAEAFPVGAPRPSVCKVGSNLGPTSSPYTN</sequence>
<keyword evidence="2" id="KW-1185">Reference proteome</keyword>